<dbReference type="Proteomes" id="UP001055439">
    <property type="component" value="Chromosome 9"/>
</dbReference>
<feature type="compositionally biased region" description="Basic residues" evidence="2">
    <location>
        <begin position="364"/>
        <end position="381"/>
    </location>
</feature>
<feature type="region of interest" description="Disordered" evidence="2">
    <location>
        <begin position="276"/>
        <end position="303"/>
    </location>
</feature>
<gene>
    <name evidence="4" type="ORF">MUK42_24945</name>
</gene>
<protein>
    <recommendedName>
        <fullName evidence="3">RRM domain-containing protein</fullName>
    </recommendedName>
</protein>
<dbReference type="GO" id="GO:0003723">
    <property type="term" value="F:RNA binding"/>
    <property type="evidence" value="ECO:0007669"/>
    <property type="project" value="UniProtKB-UniRule"/>
</dbReference>
<evidence type="ECO:0000256" key="1">
    <source>
        <dbReference type="PROSITE-ProRule" id="PRU00176"/>
    </source>
</evidence>
<dbReference type="PANTHER" id="PTHR48034">
    <property type="entry name" value="TRANSFORMER-2 SEX-DETERMINING PROTEIN-RELATED"/>
    <property type="match status" value="1"/>
</dbReference>
<evidence type="ECO:0000259" key="3">
    <source>
        <dbReference type="PROSITE" id="PS50102"/>
    </source>
</evidence>
<dbReference type="SMART" id="SM00360">
    <property type="entry name" value="RRM"/>
    <property type="match status" value="1"/>
</dbReference>
<keyword evidence="5" id="KW-1185">Reference proteome</keyword>
<feature type="compositionally biased region" description="Low complexity" evidence="2">
    <location>
        <begin position="382"/>
        <end position="402"/>
    </location>
</feature>
<dbReference type="InterPro" id="IPR050441">
    <property type="entry name" value="RBM"/>
</dbReference>
<feature type="region of interest" description="Disordered" evidence="2">
    <location>
        <begin position="322"/>
        <end position="436"/>
    </location>
</feature>
<evidence type="ECO:0000313" key="4">
    <source>
        <dbReference type="EMBL" id="URE42959.1"/>
    </source>
</evidence>
<name>A0A9E7HZD4_9LILI</name>
<feature type="compositionally biased region" description="Low complexity" evidence="2">
    <location>
        <begin position="413"/>
        <end position="436"/>
    </location>
</feature>
<dbReference type="InterPro" id="IPR012677">
    <property type="entry name" value="Nucleotide-bd_a/b_plait_sf"/>
</dbReference>
<proteinExistence type="predicted"/>
<dbReference type="InterPro" id="IPR035979">
    <property type="entry name" value="RBD_domain_sf"/>
</dbReference>
<dbReference type="PROSITE" id="PS50102">
    <property type="entry name" value="RRM"/>
    <property type="match status" value="1"/>
</dbReference>
<dbReference type="InterPro" id="IPR000504">
    <property type="entry name" value="RRM_dom"/>
</dbReference>
<dbReference type="SUPFAM" id="SSF54928">
    <property type="entry name" value="RNA-binding domain, RBD"/>
    <property type="match status" value="1"/>
</dbReference>
<reference evidence="4" key="1">
    <citation type="submission" date="2022-05" db="EMBL/GenBank/DDBJ databases">
        <title>The Musa troglodytarum L. genome provides insights into the mechanism of non-climacteric behaviour and enrichment of carotenoids.</title>
        <authorList>
            <person name="Wang J."/>
        </authorList>
    </citation>
    <scope>NUCLEOTIDE SEQUENCE</scope>
    <source>
        <tissue evidence="4">Leaf</tissue>
    </source>
</reference>
<evidence type="ECO:0000313" key="5">
    <source>
        <dbReference type="Proteomes" id="UP001055439"/>
    </source>
</evidence>
<evidence type="ECO:0000256" key="2">
    <source>
        <dbReference type="SAM" id="MobiDB-lite"/>
    </source>
</evidence>
<feature type="domain" description="RRM" evidence="3">
    <location>
        <begin position="151"/>
        <end position="229"/>
    </location>
</feature>
<keyword evidence="1" id="KW-0694">RNA-binding</keyword>
<sequence length="436" mass="49369">MLKKIRQDVHCRALTDHKLDRRSKYRLGPRNDPFNQILFSFGVRISGSFATSLYLYAPAGFACDFLLPQATEKGVRVFILLSICVTVTFTISVQSNCLKVFVEVEKSLKVFCRIPFFLKGGNILEEFIFSRLMSHISYRSMDSSDAENPGNNLYVTGLFSRVTRDELEKHFASEGKVVDVHLVVDPWTRESRGFGFVTMSTIEEADSCIKYLNRSVLEGRVITVEKARRRRGRTPTPGRYLGVKTSGVGTARPVTPLIGTDLILPTTGGELILLTTGGGGLDHHRRRSYSRDLRSYSSGRSASPYYHRRCERSWSRGISPRSQYHYSCSISPRRSSRRGFSHSYSARDRRSRRSYSRSYSPRDRRLRRSYSRSYSPRHRRSQSYSPKVQPSKRSPSSSNSPGPRKRYSRESYAHSCSVSSSSSSRSGSSARSAASS</sequence>
<dbReference type="AlphaFoldDB" id="A0A9E7HZD4"/>
<dbReference type="Pfam" id="PF00076">
    <property type="entry name" value="RRM_1"/>
    <property type="match status" value="1"/>
</dbReference>
<dbReference type="Gene3D" id="3.30.70.330">
    <property type="match status" value="1"/>
</dbReference>
<organism evidence="4 5">
    <name type="scientific">Musa troglodytarum</name>
    <name type="common">fe'i banana</name>
    <dbReference type="NCBI Taxonomy" id="320322"/>
    <lineage>
        <taxon>Eukaryota</taxon>
        <taxon>Viridiplantae</taxon>
        <taxon>Streptophyta</taxon>
        <taxon>Embryophyta</taxon>
        <taxon>Tracheophyta</taxon>
        <taxon>Spermatophyta</taxon>
        <taxon>Magnoliopsida</taxon>
        <taxon>Liliopsida</taxon>
        <taxon>Zingiberales</taxon>
        <taxon>Musaceae</taxon>
        <taxon>Musa</taxon>
    </lineage>
</organism>
<accession>A0A9E7HZD4</accession>
<dbReference type="OrthoDB" id="6159137at2759"/>
<dbReference type="EMBL" id="CP097511">
    <property type="protein sequence ID" value="URE42959.1"/>
    <property type="molecule type" value="Genomic_DNA"/>
</dbReference>